<dbReference type="Proteomes" id="UP000433876">
    <property type="component" value="Unassembled WGS sequence"/>
</dbReference>
<organism evidence="3">
    <name type="scientific">Sordaria macrospora</name>
    <dbReference type="NCBI Taxonomy" id="5147"/>
    <lineage>
        <taxon>Eukaryota</taxon>
        <taxon>Fungi</taxon>
        <taxon>Dikarya</taxon>
        <taxon>Ascomycota</taxon>
        <taxon>Pezizomycotina</taxon>
        <taxon>Sordariomycetes</taxon>
        <taxon>Sordariomycetidae</taxon>
        <taxon>Sordariales</taxon>
        <taxon>Sordariaceae</taxon>
        <taxon>Sordaria</taxon>
    </lineage>
</organism>
<evidence type="ECO:0000256" key="1">
    <source>
        <dbReference type="SAM" id="MobiDB-lite"/>
    </source>
</evidence>
<protein>
    <recommendedName>
        <fullName evidence="2">Ribosome maturation protein SDO1/SBDS N-terminal domain-containing protein</fullName>
    </recommendedName>
</protein>
<feature type="region of interest" description="Disordered" evidence="1">
    <location>
        <begin position="93"/>
        <end position="120"/>
    </location>
</feature>
<sequence>MRGGATETKVHYKGTGEDFLVFVDSKEDYNKWVGDKSTPLAQVVSGFEVFTTHSHGAQGRYETASKSTLENEFGSTDPEDAIKQILEKGTLQESTMAERQGRKNDSNGEFIMRGGGMNHS</sequence>
<dbReference type="Pfam" id="PF01172">
    <property type="entry name" value="SBDS_N"/>
    <property type="match status" value="1"/>
</dbReference>
<dbReference type="RefSeq" id="XP_003347541.1">
    <property type="nucleotide sequence ID" value="XM_003347493.1"/>
</dbReference>
<name>A5AC82_SORMA</name>
<dbReference type="Gene3D" id="3.30.1250.10">
    <property type="entry name" value="Ribosome maturation protein SBDS, N-terminal domain"/>
    <property type="match status" value="1"/>
</dbReference>
<dbReference type="PANTHER" id="PTHR10927:SF2">
    <property type="entry name" value="RESTRICTION OF TELOMERE CAPPING PROTEIN 3"/>
    <property type="match status" value="1"/>
</dbReference>
<dbReference type="VEuPathDB" id="FungiDB:SMAC_04847"/>
<dbReference type="InterPro" id="IPR019783">
    <property type="entry name" value="SDO1/SBDS_N"/>
</dbReference>
<evidence type="ECO:0000313" key="5">
    <source>
        <dbReference type="Proteomes" id="UP000433876"/>
    </source>
</evidence>
<dbReference type="AlphaFoldDB" id="A5AC82"/>
<dbReference type="EMBL" id="AM410183">
    <property type="protein sequence ID" value="CAL68655.1"/>
    <property type="molecule type" value="Genomic_DNA"/>
</dbReference>
<evidence type="ECO:0000313" key="3">
    <source>
        <dbReference type="EMBL" id="CAL68655.1"/>
    </source>
</evidence>
<dbReference type="SUPFAM" id="SSF89895">
    <property type="entry name" value="FYSH domain"/>
    <property type="match status" value="1"/>
</dbReference>
<evidence type="ECO:0000259" key="2">
    <source>
        <dbReference type="Pfam" id="PF01172"/>
    </source>
</evidence>
<dbReference type="EMBL" id="NMPR01000038">
    <property type="protein sequence ID" value="KAA8633391.1"/>
    <property type="molecule type" value="Genomic_DNA"/>
</dbReference>
<dbReference type="OMA" id="PEHGKQG"/>
<dbReference type="PANTHER" id="PTHR10927">
    <property type="entry name" value="RIBOSOME MATURATION PROTEIN SBDS"/>
    <property type="match status" value="1"/>
</dbReference>
<reference evidence="4 5" key="2">
    <citation type="submission" date="2017-07" db="EMBL/GenBank/DDBJ databases">
        <title>Genome sequence of the Sordaria macrospora wild type strain R19027.</title>
        <authorList>
            <person name="Nowrousian M."/>
            <person name="Teichert I."/>
            <person name="Kueck U."/>
        </authorList>
    </citation>
    <scope>NUCLEOTIDE SEQUENCE [LARGE SCALE GENOMIC DNA]</scope>
    <source>
        <strain evidence="4 5">R19027</strain>
        <tissue evidence="4">Mycelium</tissue>
    </source>
</reference>
<gene>
    <name evidence="4" type="ORF">SMACR_04847</name>
    <name evidence="3" type="ORF">SMU2765</name>
</gene>
<accession>A5AC82</accession>
<evidence type="ECO:0000313" key="4">
    <source>
        <dbReference type="EMBL" id="KAA8633391.1"/>
    </source>
</evidence>
<feature type="domain" description="Ribosome maturation protein SDO1/SBDS N-terminal" evidence="2">
    <location>
        <begin position="8"/>
        <end position="99"/>
    </location>
</feature>
<reference evidence="3" key="1">
    <citation type="journal article" date="2007" name="Mol. Microbiol.">
        <title>The novel ER membrane protein PRO41 is essential for sexual development in the filamentous fungus Sordaria macrospora.</title>
        <authorList>
            <person name="Nowrousian M."/>
            <person name="Frank S."/>
            <person name="Koers S."/>
            <person name="Strauch P."/>
            <person name="Weitner T."/>
            <person name="Ringelberg C."/>
            <person name="Dunlap J.C."/>
            <person name="Loros J.J."/>
            <person name="Kueck U."/>
        </authorList>
    </citation>
    <scope>NUCLEOTIDE SEQUENCE</scope>
    <source>
        <strain evidence="3">Wild type k-hell</strain>
        <tissue evidence="3">Mycelium</tissue>
    </source>
</reference>
<dbReference type="KEGG" id="smp:10804974"/>
<dbReference type="InterPro" id="IPR036786">
    <property type="entry name" value="Ribosome_mat_SBDS_N_sf"/>
</dbReference>
<proteinExistence type="predicted"/>
<dbReference type="InterPro" id="IPR039100">
    <property type="entry name" value="Sdo1/SBDS-like"/>
</dbReference>